<reference evidence="2 3" key="1">
    <citation type="submission" date="2020-08" db="EMBL/GenBank/DDBJ databases">
        <title>Sequencing the genomes of 1000 actinobacteria strains.</title>
        <authorList>
            <person name="Klenk H.-P."/>
        </authorList>
    </citation>
    <scope>NUCLEOTIDE SEQUENCE [LARGE SCALE GENOMIC DNA]</scope>
    <source>
        <strain evidence="2 3">DSM 45507</strain>
    </source>
</reference>
<keyword evidence="3" id="KW-1185">Reference proteome</keyword>
<organism evidence="2 3">
    <name type="scientific">Nonomuraea jabiensis</name>
    <dbReference type="NCBI Taxonomy" id="882448"/>
    <lineage>
        <taxon>Bacteria</taxon>
        <taxon>Bacillati</taxon>
        <taxon>Actinomycetota</taxon>
        <taxon>Actinomycetes</taxon>
        <taxon>Streptosporangiales</taxon>
        <taxon>Streptosporangiaceae</taxon>
        <taxon>Nonomuraea</taxon>
    </lineage>
</organism>
<feature type="transmembrane region" description="Helical" evidence="1">
    <location>
        <begin position="101"/>
        <end position="121"/>
    </location>
</feature>
<evidence type="ECO:0000313" key="3">
    <source>
        <dbReference type="Proteomes" id="UP000579153"/>
    </source>
</evidence>
<evidence type="ECO:0008006" key="4">
    <source>
        <dbReference type="Google" id="ProtNLM"/>
    </source>
</evidence>
<feature type="transmembrane region" description="Helical" evidence="1">
    <location>
        <begin position="42"/>
        <end position="70"/>
    </location>
</feature>
<dbReference type="EMBL" id="JACHMB010000001">
    <property type="protein sequence ID" value="MBB5781798.1"/>
    <property type="molecule type" value="Genomic_DNA"/>
</dbReference>
<keyword evidence="1" id="KW-0472">Membrane</keyword>
<keyword evidence="1" id="KW-0812">Transmembrane</keyword>
<proteinExistence type="predicted"/>
<dbReference type="InterPro" id="IPR036259">
    <property type="entry name" value="MFS_trans_sf"/>
</dbReference>
<protein>
    <recommendedName>
        <fullName evidence="4">MFS transporter</fullName>
    </recommendedName>
</protein>
<evidence type="ECO:0000313" key="2">
    <source>
        <dbReference type="EMBL" id="MBB5781798.1"/>
    </source>
</evidence>
<evidence type="ECO:0000256" key="1">
    <source>
        <dbReference type="SAM" id="Phobius"/>
    </source>
</evidence>
<dbReference type="SUPFAM" id="SSF103473">
    <property type="entry name" value="MFS general substrate transporter"/>
    <property type="match status" value="1"/>
</dbReference>
<keyword evidence="1" id="KW-1133">Transmembrane helix</keyword>
<gene>
    <name evidence="2" type="ORF">HD596_008554</name>
</gene>
<comment type="caution">
    <text evidence="2">The sequence shown here is derived from an EMBL/GenBank/DDBJ whole genome shotgun (WGS) entry which is preliminary data.</text>
</comment>
<sequence>MTSGYRHDVLGGRVRAYPGTPGLGLLWAGQSLSLFGDQFMTLALLAVTVLGTYTGLGAIGLVVGSIVHCVNEGAFSPTSMTLRQTQAPAELLGRVSAVQRFQLWGAVALGALLASAATALAGLEVTVWIGALGTILCLPALLRRGIRTATFARG</sequence>
<dbReference type="AlphaFoldDB" id="A0A7W9LFH8"/>
<accession>A0A7W9LFH8</accession>
<feature type="transmembrane region" description="Helical" evidence="1">
    <location>
        <begin position="127"/>
        <end position="146"/>
    </location>
</feature>
<dbReference type="Proteomes" id="UP000579153">
    <property type="component" value="Unassembled WGS sequence"/>
</dbReference>
<dbReference type="RefSeq" id="WP_185075028.1">
    <property type="nucleotide sequence ID" value="NZ_JACHMB010000001.1"/>
</dbReference>
<name>A0A7W9LFH8_9ACTN</name>